<comment type="pathway">
    <text evidence="1">Phospholipid metabolism; CDP-diacylglycerol biosynthesis; CDP-diacylglycerol from sn-glycerol 3-phosphate: step 2/3.</text>
</comment>
<dbReference type="AlphaFoldDB" id="A0A7R9FQB3"/>
<proteinExistence type="inferred from homology"/>
<evidence type="ECO:0000259" key="7">
    <source>
        <dbReference type="SMART" id="SM00563"/>
    </source>
</evidence>
<sequence>MRRWSVRIVWTLPVDRAPKPKVGKLFWDHPPPDYGILPPLDGSLLLLDVKNDPHRLAAKMIAPLRHAFGLRYHIVGAEHLTVDRAAVIVANHQSSLDILGMLVFWGLMDKVATVAKKILLLCGPFGLGAWLCGTVFIDRAQSGTAKSTVNKAIDEVKEKRVKMWIFPEGTRNNNGSMLPFKKGAFHLAVQNQLPIIPVVYSSYLNFLDSKAKKFGPGDITISALPPISVEGLKPSDVGELAERCSISSKASLAIFPAECLGATRPSQKLSGTSP</sequence>
<dbReference type="GO" id="GO:0003841">
    <property type="term" value="F:1-acylglycerol-3-phosphate O-acyltransferase activity"/>
    <property type="evidence" value="ECO:0007669"/>
    <property type="project" value="UniProtKB-UniRule"/>
</dbReference>
<evidence type="ECO:0000256" key="4">
    <source>
        <dbReference type="ARBA" id="ARBA00023315"/>
    </source>
</evidence>
<name>A0A7R9FQB3_9CRUS</name>
<comment type="domain">
    <text evidence="5">The HXXXXD motif is essential for acyltransferase activity and may constitute the binding site for the phosphate moiety of the glycerol-3-phosphate.</text>
</comment>
<dbReference type="SUPFAM" id="SSF69593">
    <property type="entry name" value="Glycerol-3-phosphate (1)-acyltransferase"/>
    <property type="match status" value="1"/>
</dbReference>
<comment type="catalytic activity">
    <reaction evidence="5">
        <text>a 1-acyl-sn-glycero-3-phosphate + an acyl-CoA = a 1,2-diacyl-sn-glycero-3-phosphate + CoA</text>
        <dbReference type="Rhea" id="RHEA:19709"/>
        <dbReference type="ChEBI" id="CHEBI:57287"/>
        <dbReference type="ChEBI" id="CHEBI:57970"/>
        <dbReference type="ChEBI" id="CHEBI:58342"/>
        <dbReference type="ChEBI" id="CHEBI:58608"/>
        <dbReference type="EC" id="2.3.1.51"/>
    </reaction>
</comment>
<evidence type="ECO:0000256" key="3">
    <source>
        <dbReference type="ARBA" id="ARBA00022679"/>
    </source>
</evidence>
<accession>A0A7R9FQB3</accession>
<dbReference type="GO" id="GO:0016020">
    <property type="term" value="C:membrane"/>
    <property type="evidence" value="ECO:0007669"/>
    <property type="project" value="InterPro"/>
</dbReference>
<keyword evidence="6" id="KW-0472">Membrane</keyword>
<keyword evidence="3 5" id="KW-0808">Transferase</keyword>
<dbReference type="InterPro" id="IPR002123">
    <property type="entry name" value="Plipid/glycerol_acylTrfase"/>
</dbReference>
<evidence type="ECO:0000256" key="1">
    <source>
        <dbReference type="ARBA" id="ARBA00004728"/>
    </source>
</evidence>
<keyword evidence="5" id="KW-0444">Lipid biosynthesis</keyword>
<dbReference type="PANTHER" id="PTHR10434:SF11">
    <property type="entry name" value="1-ACYL-SN-GLYCEROL-3-PHOSPHATE ACYLTRANSFERASE"/>
    <property type="match status" value="1"/>
</dbReference>
<evidence type="ECO:0000256" key="6">
    <source>
        <dbReference type="SAM" id="Phobius"/>
    </source>
</evidence>
<dbReference type="GO" id="GO:0006654">
    <property type="term" value="P:phosphatidic acid biosynthetic process"/>
    <property type="evidence" value="ECO:0007669"/>
    <property type="project" value="TreeGrafter"/>
</dbReference>
<evidence type="ECO:0000313" key="8">
    <source>
        <dbReference type="EMBL" id="CAD7251114.1"/>
    </source>
</evidence>
<dbReference type="InterPro" id="IPR004552">
    <property type="entry name" value="AGP_acyltrans"/>
</dbReference>
<feature type="domain" description="Phospholipid/glycerol acyltransferase" evidence="7">
    <location>
        <begin position="86"/>
        <end position="203"/>
    </location>
</feature>
<reference evidence="8" key="1">
    <citation type="submission" date="2020-11" db="EMBL/GenBank/DDBJ databases">
        <authorList>
            <person name="Tran Van P."/>
        </authorList>
    </citation>
    <scope>NUCLEOTIDE SEQUENCE</scope>
</reference>
<keyword evidence="4 5" id="KW-0012">Acyltransferase</keyword>
<dbReference type="CDD" id="cd07989">
    <property type="entry name" value="LPLAT_AGPAT-like"/>
    <property type="match status" value="1"/>
</dbReference>
<comment type="similarity">
    <text evidence="2 5">Belongs to the 1-acyl-sn-glycerol-3-phosphate acyltransferase family.</text>
</comment>
<keyword evidence="5" id="KW-0443">Lipid metabolism</keyword>
<dbReference type="GO" id="GO:0005783">
    <property type="term" value="C:endoplasmic reticulum"/>
    <property type="evidence" value="ECO:0007669"/>
    <property type="project" value="TreeGrafter"/>
</dbReference>
<gene>
    <name evidence="8" type="ORF">DSTB1V02_LOCUS10881</name>
</gene>
<dbReference type="EMBL" id="LR902805">
    <property type="protein sequence ID" value="CAD7251114.1"/>
    <property type="molecule type" value="Genomic_DNA"/>
</dbReference>
<keyword evidence="6" id="KW-1133">Transmembrane helix</keyword>
<evidence type="ECO:0000256" key="2">
    <source>
        <dbReference type="ARBA" id="ARBA00008655"/>
    </source>
</evidence>
<dbReference type="Proteomes" id="UP000677054">
    <property type="component" value="Unassembled WGS sequence"/>
</dbReference>
<dbReference type="PANTHER" id="PTHR10434">
    <property type="entry name" value="1-ACYL-SN-GLYCEROL-3-PHOSPHATE ACYLTRANSFERASE"/>
    <property type="match status" value="1"/>
</dbReference>
<dbReference type="OrthoDB" id="202234at2759"/>
<dbReference type="EMBL" id="CAJPEV010003288">
    <property type="protein sequence ID" value="CAG0899424.1"/>
    <property type="molecule type" value="Genomic_DNA"/>
</dbReference>
<feature type="transmembrane region" description="Helical" evidence="6">
    <location>
        <begin position="118"/>
        <end position="137"/>
    </location>
</feature>
<keyword evidence="5" id="KW-0594">Phospholipid biosynthesis</keyword>
<dbReference type="SMART" id="SM00563">
    <property type="entry name" value="PlsC"/>
    <property type="match status" value="1"/>
</dbReference>
<evidence type="ECO:0000256" key="5">
    <source>
        <dbReference type="RuleBase" id="RU361267"/>
    </source>
</evidence>
<organism evidence="8">
    <name type="scientific">Darwinula stevensoni</name>
    <dbReference type="NCBI Taxonomy" id="69355"/>
    <lineage>
        <taxon>Eukaryota</taxon>
        <taxon>Metazoa</taxon>
        <taxon>Ecdysozoa</taxon>
        <taxon>Arthropoda</taxon>
        <taxon>Crustacea</taxon>
        <taxon>Oligostraca</taxon>
        <taxon>Ostracoda</taxon>
        <taxon>Podocopa</taxon>
        <taxon>Podocopida</taxon>
        <taxon>Darwinulocopina</taxon>
        <taxon>Darwinuloidea</taxon>
        <taxon>Darwinulidae</taxon>
        <taxon>Darwinula</taxon>
    </lineage>
</organism>
<protein>
    <recommendedName>
        <fullName evidence="5">1-acyl-sn-glycerol-3-phosphate acyltransferase</fullName>
        <ecNumber evidence="5">2.3.1.51</ecNumber>
    </recommendedName>
</protein>
<dbReference type="Pfam" id="PF01553">
    <property type="entry name" value="Acyltransferase"/>
    <property type="match status" value="1"/>
</dbReference>
<keyword evidence="9" id="KW-1185">Reference proteome</keyword>
<evidence type="ECO:0000313" key="9">
    <source>
        <dbReference type="Proteomes" id="UP000677054"/>
    </source>
</evidence>
<dbReference type="EC" id="2.3.1.51" evidence="5"/>
<keyword evidence="6" id="KW-0812">Transmembrane</keyword>
<keyword evidence="5" id="KW-1208">Phospholipid metabolism</keyword>
<dbReference type="NCBIfam" id="TIGR00530">
    <property type="entry name" value="AGP_acyltrn"/>
    <property type="match status" value="1"/>
</dbReference>